<proteinExistence type="predicted"/>
<organism evidence="2">
    <name type="scientific">uncultured Desulfovibrio sp</name>
    <dbReference type="NCBI Taxonomy" id="167968"/>
    <lineage>
        <taxon>Bacteria</taxon>
        <taxon>Pseudomonadati</taxon>
        <taxon>Thermodesulfobacteriota</taxon>
        <taxon>Desulfovibrionia</taxon>
        <taxon>Desulfovibrionales</taxon>
        <taxon>Desulfovibrionaceae</taxon>
        <taxon>Desulfovibrio</taxon>
        <taxon>environmental samples</taxon>
    </lineage>
</organism>
<feature type="region of interest" description="Disordered" evidence="1">
    <location>
        <begin position="32"/>
        <end position="74"/>
    </location>
</feature>
<dbReference type="EMBL" id="FMJC01000002">
    <property type="protein sequence ID" value="SCM74583.1"/>
    <property type="molecule type" value="Genomic_DNA"/>
</dbReference>
<reference evidence="2" key="1">
    <citation type="submission" date="2016-08" db="EMBL/GenBank/DDBJ databases">
        <authorList>
            <person name="Seilhamer J.J."/>
        </authorList>
    </citation>
    <scope>NUCLEOTIDE SEQUENCE</scope>
    <source>
        <strain evidence="2">86-1</strain>
    </source>
</reference>
<evidence type="ECO:0000313" key="2">
    <source>
        <dbReference type="EMBL" id="SCM74583.1"/>
    </source>
</evidence>
<feature type="compositionally biased region" description="Basic and acidic residues" evidence="1">
    <location>
        <begin position="34"/>
        <end position="50"/>
    </location>
</feature>
<evidence type="ECO:0000256" key="1">
    <source>
        <dbReference type="SAM" id="MobiDB-lite"/>
    </source>
</evidence>
<dbReference type="AlphaFoldDB" id="A0A212LAJ1"/>
<gene>
    <name evidence="2" type="ORF">KL86DES1_22029</name>
</gene>
<accession>A0A212LAJ1</accession>
<protein>
    <submittedName>
        <fullName evidence="2">Uncharacterized protein</fullName>
    </submittedName>
</protein>
<name>A0A212LAJ1_9BACT</name>
<sequence>MINQVLRYEKITGNNNQCLLLLAKMALQSGYAERGADEQDRADCGEETNRQPHGGAVKGNRQNGDLGSDRAEGP</sequence>